<sequence length="66" mass="7592">MTELNAKMFPGLRIITVASAVRFQLWNCSDTEETIEQKSFTLKAKKANQRKSNASLLVGFHYYMPH</sequence>
<proteinExistence type="predicted"/>
<organism evidence="1 2">
    <name type="scientific">Metaplanococcus flavidus</name>
    <dbReference type="NCBI Taxonomy" id="569883"/>
    <lineage>
        <taxon>Bacteria</taxon>
        <taxon>Bacillati</taxon>
        <taxon>Bacillota</taxon>
        <taxon>Bacilli</taxon>
        <taxon>Bacillales</taxon>
        <taxon>Caryophanaceae</taxon>
        <taxon>Metaplanococcus</taxon>
    </lineage>
</organism>
<reference evidence="2" key="1">
    <citation type="journal article" date="2019" name="Int. J. Syst. Evol. Microbiol.">
        <title>The Global Catalogue of Microorganisms (GCM) 10K type strain sequencing project: providing services to taxonomists for standard genome sequencing and annotation.</title>
        <authorList>
            <consortium name="The Broad Institute Genomics Platform"/>
            <consortium name="The Broad Institute Genome Sequencing Center for Infectious Disease"/>
            <person name="Wu L."/>
            <person name="Ma J."/>
        </authorList>
    </citation>
    <scope>NUCLEOTIDE SEQUENCE [LARGE SCALE GENOMIC DNA]</scope>
    <source>
        <strain evidence="2">CCUG 56756</strain>
    </source>
</reference>
<dbReference type="Proteomes" id="UP001597109">
    <property type="component" value="Unassembled WGS sequence"/>
</dbReference>
<evidence type="ECO:0000313" key="1">
    <source>
        <dbReference type="EMBL" id="MFD1032340.1"/>
    </source>
</evidence>
<name>A0ABW3LCJ6_9BACL</name>
<dbReference type="RefSeq" id="WP_144840730.1">
    <property type="nucleotide sequence ID" value="NZ_JBHTKI010000020.1"/>
</dbReference>
<keyword evidence="2" id="KW-1185">Reference proteome</keyword>
<comment type="caution">
    <text evidence="1">The sequence shown here is derived from an EMBL/GenBank/DDBJ whole genome shotgun (WGS) entry which is preliminary data.</text>
</comment>
<dbReference type="EMBL" id="JBHTKI010000020">
    <property type="protein sequence ID" value="MFD1032340.1"/>
    <property type="molecule type" value="Genomic_DNA"/>
</dbReference>
<gene>
    <name evidence="1" type="ORF">ACFQ1X_12945</name>
</gene>
<accession>A0ABW3LCJ6</accession>
<protein>
    <submittedName>
        <fullName evidence="1">Uncharacterized protein</fullName>
    </submittedName>
</protein>
<evidence type="ECO:0000313" key="2">
    <source>
        <dbReference type="Proteomes" id="UP001597109"/>
    </source>
</evidence>